<evidence type="ECO:0000313" key="2">
    <source>
        <dbReference type="EMBL" id="GHH67889.1"/>
    </source>
</evidence>
<dbReference type="Proteomes" id="UP000617734">
    <property type="component" value="Unassembled WGS sequence"/>
</dbReference>
<protein>
    <recommendedName>
        <fullName evidence="4">PEP-CTERM sorting domain-containing protein</fullName>
    </recommendedName>
</protein>
<evidence type="ECO:0000313" key="3">
    <source>
        <dbReference type="Proteomes" id="UP000617734"/>
    </source>
</evidence>
<name>A0A919FKJ1_9ACTN</name>
<keyword evidence="3" id="KW-1185">Reference proteome</keyword>
<dbReference type="EMBL" id="BNBO01000009">
    <property type="protein sequence ID" value="GHH67889.1"/>
    <property type="molecule type" value="Genomic_DNA"/>
</dbReference>
<keyword evidence="1" id="KW-0732">Signal</keyword>
<dbReference type="RefSeq" id="WP_073926994.1">
    <property type="nucleotide sequence ID" value="NZ_BNBO01000009.1"/>
</dbReference>
<dbReference type="AlphaFoldDB" id="A0A919FKJ1"/>
<evidence type="ECO:0008006" key="4">
    <source>
        <dbReference type="Google" id="ProtNLM"/>
    </source>
</evidence>
<proteinExistence type="predicted"/>
<sequence length="74" mass="7154">MNRTSKLLLVLAAAAGLAGLPGVAVADVNFDASPGPWAIVLGDGNQLAGDDIFNVGGDNTVGSFNGEGSGVLAG</sequence>
<gene>
    <name evidence="2" type="ORF">GCM10018781_23880</name>
</gene>
<accession>A0A919FKJ1</accession>
<evidence type="ECO:0000256" key="1">
    <source>
        <dbReference type="SAM" id="SignalP"/>
    </source>
</evidence>
<comment type="caution">
    <text evidence="2">The sequence shown here is derived from an EMBL/GenBank/DDBJ whole genome shotgun (WGS) entry which is preliminary data.</text>
</comment>
<dbReference type="GeneID" id="95352842"/>
<reference evidence="2" key="1">
    <citation type="journal article" date="2014" name="Int. J. Syst. Evol. Microbiol.">
        <title>Complete genome sequence of Corynebacterium casei LMG S-19264T (=DSM 44701T), isolated from a smear-ripened cheese.</title>
        <authorList>
            <consortium name="US DOE Joint Genome Institute (JGI-PGF)"/>
            <person name="Walter F."/>
            <person name="Albersmeier A."/>
            <person name="Kalinowski J."/>
            <person name="Ruckert C."/>
        </authorList>
    </citation>
    <scope>NUCLEOTIDE SEQUENCE</scope>
    <source>
        <strain evidence="2">JCM 4646</strain>
    </source>
</reference>
<feature type="signal peptide" evidence="1">
    <location>
        <begin position="1"/>
        <end position="26"/>
    </location>
</feature>
<feature type="chain" id="PRO_5036997525" description="PEP-CTERM sorting domain-containing protein" evidence="1">
    <location>
        <begin position="27"/>
        <end position="74"/>
    </location>
</feature>
<reference evidence="2" key="2">
    <citation type="submission" date="2020-09" db="EMBL/GenBank/DDBJ databases">
        <authorList>
            <person name="Sun Q."/>
            <person name="Ohkuma M."/>
        </authorList>
    </citation>
    <scope>NUCLEOTIDE SEQUENCE</scope>
    <source>
        <strain evidence="2">JCM 4646</strain>
    </source>
</reference>
<organism evidence="2 3">
    <name type="scientific">Kitasatospora indigofera</name>
    <dbReference type="NCBI Taxonomy" id="67307"/>
    <lineage>
        <taxon>Bacteria</taxon>
        <taxon>Bacillati</taxon>
        <taxon>Actinomycetota</taxon>
        <taxon>Actinomycetes</taxon>
        <taxon>Kitasatosporales</taxon>
        <taxon>Streptomycetaceae</taxon>
        <taxon>Kitasatospora</taxon>
    </lineage>
</organism>